<protein>
    <recommendedName>
        <fullName evidence="3 4">50S ribosomal protein L6</fullName>
    </recommendedName>
</protein>
<dbReference type="GO" id="GO:0005840">
    <property type="term" value="C:ribosome"/>
    <property type="evidence" value="ECO:0007669"/>
    <property type="project" value="UniProtKB-KW"/>
</dbReference>
<dbReference type="InterPro" id="IPR000702">
    <property type="entry name" value="Ribosomal_uL6-like"/>
</dbReference>
<keyword evidence="6" id="KW-0694">RNA-binding</keyword>
<dbReference type="InterPro" id="IPR002358">
    <property type="entry name" value="Ribosomal_uL6_CS"/>
</dbReference>
<dbReference type="RefSeq" id="WP_263821719.1">
    <property type="nucleotide sequence ID" value="NZ_JAOXHK010000002.1"/>
</dbReference>
<keyword evidence="2 5" id="KW-0687">Ribonucleoprotein</keyword>
<dbReference type="PANTHER" id="PTHR11655:SF14">
    <property type="entry name" value="LARGE RIBOSOMAL SUBUNIT PROTEIN UL6M"/>
    <property type="match status" value="1"/>
</dbReference>
<keyword evidence="9" id="KW-1185">Reference proteome</keyword>
<dbReference type="InterPro" id="IPR036789">
    <property type="entry name" value="Ribosomal_uL6-like_a/b-dom_sf"/>
</dbReference>
<gene>
    <name evidence="8" type="primary">rplF</name>
    <name evidence="8" type="ORF">OF376_01280</name>
</gene>
<comment type="function">
    <text evidence="6">This protein binds to the 23S rRNA, and is important in its secondary structure. It is located near the subunit interface in the base of the L7/L12 stalk, and near the tRNA binding site of the peptidyltransferase center.</text>
</comment>
<evidence type="ECO:0000313" key="8">
    <source>
        <dbReference type="EMBL" id="MCV3728399.1"/>
    </source>
</evidence>
<sequence length="182" mass="19798">MSRIGNRLLQVPSTVSVNVKENEVILSGNNQTLTVAFPSDVISVKFENQTLKVTRANDEKQSRMYHGTVNANLNNAIVGLTTGWKKELDIKGVGFKAKVEANKLNLGLGFSHPIILDIPKNLNISTPSQTEIVIAGADKAAVGAFAATIRGYRPPEPYKGKGVMYKNEHIIRKAGKTADKKK</sequence>
<evidence type="ECO:0000256" key="3">
    <source>
        <dbReference type="ARBA" id="ARBA00035454"/>
    </source>
</evidence>
<feature type="domain" description="Large ribosomal subunit protein uL6 alpha-beta" evidence="7">
    <location>
        <begin position="92"/>
        <end position="165"/>
    </location>
</feature>
<dbReference type="EMBL" id="JAOXHL010000001">
    <property type="protein sequence ID" value="MCV3728399.1"/>
    <property type="molecule type" value="Genomic_DNA"/>
</dbReference>
<proteinExistence type="inferred from homology"/>
<dbReference type="PIRSF" id="PIRSF002162">
    <property type="entry name" value="Ribosomal_L6"/>
    <property type="match status" value="1"/>
</dbReference>
<dbReference type="NCBIfam" id="TIGR03654">
    <property type="entry name" value="L6_bact"/>
    <property type="match status" value="1"/>
</dbReference>
<evidence type="ECO:0000313" key="9">
    <source>
        <dbReference type="Proteomes" id="UP001208245"/>
    </source>
</evidence>
<dbReference type="Gene3D" id="3.90.930.12">
    <property type="entry name" value="Ribosomal protein L6, alpha-beta domain"/>
    <property type="match status" value="2"/>
</dbReference>
<dbReference type="PANTHER" id="PTHR11655">
    <property type="entry name" value="60S/50S RIBOSOMAL PROTEIN L6/L9"/>
    <property type="match status" value="1"/>
</dbReference>
<dbReference type="SUPFAM" id="SSF56053">
    <property type="entry name" value="Ribosomal protein L6"/>
    <property type="match status" value="2"/>
</dbReference>
<evidence type="ECO:0000256" key="2">
    <source>
        <dbReference type="ARBA" id="ARBA00023274"/>
    </source>
</evidence>
<comment type="similarity">
    <text evidence="5">Belongs to the universal ribosomal protein uL6 family.</text>
</comment>
<organism evidence="8 9">
    <name type="scientific">Ureaplasma miroungigenitalium</name>
    <dbReference type="NCBI Taxonomy" id="1042321"/>
    <lineage>
        <taxon>Bacteria</taxon>
        <taxon>Bacillati</taxon>
        <taxon>Mycoplasmatota</taxon>
        <taxon>Mycoplasmoidales</taxon>
        <taxon>Mycoplasmoidaceae</taxon>
        <taxon>Ureaplasma</taxon>
    </lineage>
</organism>
<dbReference type="InterPro" id="IPR020040">
    <property type="entry name" value="Ribosomal_uL6_a/b-dom"/>
</dbReference>
<keyword evidence="1 5" id="KW-0689">Ribosomal protein</keyword>
<name>A0ABT3BMD3_9BACT</name>
<comment type="caution">
    <text evidence="8">The sequence shown here is derived from an EMBL/GenBank/DDBJ whole genome shotgun (WGS) entry which is preliminary data.</text>
</comment>
<reference evidence="8 9" key="1">
    <citation type="journal article" date="2020" name="Int. J. Syst. Evol. Microbiol.">
        <title>Ureaplasma miroungigenitalium sp. nov. isolated from northern elephant seals (Mirounga angustirostris) and Ureaplasma zalophigenitalium sp. nov. isolated from California sea lions (Zalophus californianus).</title>
        <authorList>
            <person name="Volokhov D.V."/>
            <person name="Gulland F.M."/>
            <person name="Gao Y."/>
            <person name="Chizhikov V.E."/>
        </authorList>
    </citation>
    <scope>NUCLEOTIDE SEQUENCE [LARGE SCALE GENOMIC DNA]</scope>
    <source>
        <strain evidence="8 9">ES3182-GEN</strain>
    </source>
</reference>
<dbReference type="Proteomes" id="UP001208245">
    <property type="component" value="Unassembled WGS sequence"/>
</dbReference>
<dbReference type="InterPro" id="IPR019906">
    <property type="entry name" value="Ribosomal_uL6_bac-type"/>
</dbReference>
<dbReference type="PROSITE" id="PS00525">
    <property type="entry name" value="RIBOSOMAL_L6_1"/>
    <property type="match status" value="1"/>
</dbReference>
<dbReference type="Pfam" id="PF00347">
    <property type="entry name" value="Ribosomal_L6"/>
    <property type="match status" value="2"/>
</dbReference>
<evidence type="ECO:0000256" key="4">
    <source>
        <dbReference type="NCBIfam" id="TIGR03654"/>
    </source>
</evidence>
<evidence type="ECO:0000256" key="5">
    <source>
        <dbReference type="RuleBase" id="RU003869"/>
    </source>
</evidence>
<evidence type="ECO:0000256" key="6">
    <source>
        <dbReference type="RuleBase" id="RU003870"/>
    </source>
</evidence>
<evidence type="ECO:0000259" key="7">
    <source>
        <dbReference type="Pfam" id="PF00347"/>
    </source>
</evidence>
<evidence type="ECO:0000256" key="1">
    <source>
        <dbReference type="ARBA" id="ARBA00022980"/>
    </source>
</evidence>
<feature type="domain" description="Large ribosomal subunit protein uL6 alpha-beta" evidence="7">
    <location>
        <begin position="11"/>
        <end position="83"/>
    </location>
</feature>
<dbReference type="PRINTS" id="PR00059">
    <property type="entry name" value="RIBOSOMALL6"/>
</dbReference>
<keyword evidence="6" id="KW-0699">rRNA-binding</keyword>
<accession>A0ABT3BMD3</accession>